<evidence type="ECO:0000313" key="1">
    <source>
        <dbReference type="EMBL" id="KAK7533092.1"/>
    </source>
</evidence>
<sequence>MAGTRLEYCTFDVFTLQRFAGNPLAIVHVPASTELGQEDKQIVAREFNYSETVFLHAQEHDGRANNTWRIDIFLTTAEVPFAGHPTIGTAVCALSRLPAPPGQQDGRPVEGTFITKAGEIPVSYYPNDGVATARIPHNVHIHECALSRTQLLQIQPSIAILDSAKRPRVPSRSPVVSIVKGMTFALIEVDSLATLNAVATGSFSVDVPLDKDWDQSFVALYFYFRQADSTDGTRNLRTRMVEGTLEDPATGSAASALACYLSLVDHAGGGDDEQGEGGGAPGQTLKYRISQGVEMGRKSDIGVEVTLAPPTAANRPRAVETVVLSGSAVRIMEGSLSL</sequence>
<keyword evidence="2" id="KW-1185">Reference proteome</keyword>
<organism evidence="1 2">
    <name type="scientific">Phyllosticta citribraziliensis</name>
    <dbReference type="NCBI Taxonomy" id="989973"/>
    <lineage>
        <taxon>Eukaryota</taxon>
        <taxon>Fungi</taxon>
        <taxon>Dikarya</taxon>
        <taxon>Ascomycota</taxon>
        <taxon>Pezizomycotina</taxon>
        <taxon>Dothideomycetes</taxon>
        <taxon>Dothideomycetes incertae sedis</taxon>
        <taxon>Botryosphaeriales</taxon>
        <taxon>Phyllostictaceae</taxon>
        <taxon>Phyllosticta</taxon>
    </lineage>
</organism>
<proteinExistence type="predicted"/>
<dbReference type="PIRSF" id="PIRSF016184">
    <property type="entry name" value="PhzC_PhzF"/>
    <property type="match status" value="1"/>
</dbReference>
<name>A0ABR1LCX3_9PEZI</name>
<dbReference type="Pfam" id="PF02567">
    <property type="entry name" value="PhzC-PhzF"/>
    <property type="match status" value="1"/>
</dbReference>
<dbReference type="Gene3D" id="3.10.310.10">
    <property type="entry name" value="Diaminopimelate Epimerase, Chain A, domain 1"/>
    <property type="match status" value="2"/>
</dbReference>
<dbReference type="InterPro" id="IPR003719">
    <property type="entry name" value="Phenazine_PhzF-like"/>
</dbReference>
<dbReference type="NCBIfam" id="TIGR00654">
    <property type="entry name" value="PhzF_family"/>
    <property type="match status" value="1"/>
</dbReference>
<dbReference type="PANTHER" id="PTHR13774">
    <property type="entry name" value="PHENAZINE BIOSYNTHESIS PROTEIN"/>
    <property type="match status" value="1"/>
</dbReference>
<dbReference type="EMBL" id="JBBPEH010000010">
    <property type="protein sequence ID" value="KAK7533092.1"/>
    <property type="molecule type" value="Genomic_DNA"/>
</dbReference>
<protein>
    <submittedName>
        <fullName evidence="1">Uncharacterized protein</fullName>
    </submittedName>
</protein>
<evidence type="ECO:0000313" key="2">
    <source>
        <dbReference type="Proteomes" id="UP001360953"/>
    </source>
</evidence>
<dbReference type="SUPFAM" id="SSF54506">
    <property type="entry name" value="Diaminopimelate epimerase-like"/>
    <property type="match status" value="1"/>
</dbReference>
<reference evidence="1 2" key="1">
    <citation type="submission" date="2024-04" db="EMBL/GenBank/DDBJ databases">
        <title>Phyllosticta paracitricarpa is synonymous to the EU quarantine fungus P. citricarpa based on phylogenomic analyses.</title>
        <authorList>
            <consortium name="Lawrence Berkeley National Laboratory"/>
            <person name="Van ingen-buijs V.A."/>
            <person name="Van westerhoven A.C."/>
            <person name="Haridas S."/>
            <person name="Skiadas P."/>
            <person name="Martin F."/>
            <person name="Groenewald J.Z."/>
            <person name="Crous P.W."/>
            <person name="Seidl M.F."/>
        </authorList>
    </citation>
    <scope>NUCLEOTIDE SEQUENCE [LARGE SCALE GENOMIC DNA]</scope>
    <source>
        <strain evidence="1 2">CPC 17464</strain>
    </source>
</reference>
<gene>
    <name evidence="1" type="ORF">J3D65DRAFT_634325</name>
</gene>
<dbReference type="RefSeq" id="XP_066652485.1">
    <property type="nucleotide sequence ID" value="XM_066801216.1"/>
</dbReference>
<dbReference type="GeneID" id="92034122"/>
<dbReference type="PANTHER" id="PTHR13774:SF32">
    <property type="entry name" value="ANTISENSE-ENHANCING SEQUENCE 1"/>
    <property type="match status" value="1"/>
</dbReference>
<comment type="caution">
    <text evidence="1">The sequence shown here is derived from an EMBL/GenBank/DDBJ whole genome shotgun (WGS) entry which is preliminary data.</text>
</comment>
<dbReference type="Proteomes" id="UP001360953">
    <property type="component" value="Unassembled WGS sequence"/>
</dbReference>
<accession>A0ABR1LCX3</accession>